<dbReference type="PROSITE" id="PS00284">
    <property type="entry name" value="SERPIN"/>
    <property type="match status" value="1"/>
</dbReference>
<protein>
    <recommendedName>
        <fullName evidence="3">Serpin domain-containing protein</fullName>
    </recommendedName>
</protein>
<keyword evidence="5" id="KW-1185">Reference proteome</keyword>
<feature type="domain" description="Serpin" evidence="3">
    <location>
        <begin position="21"/>
        <end position="387"/>
    </location>
</feature>
<comment type="caution">
    <text evidence="4">The sequence shown here is derived from an EMBL/GenBank/DDBJ whole genome shotgun (WGS) entry which is preliminary data.</text>
</comment>
<dbReference type="InterPro" id="IPR000215">
    <property type="entry name" value="Serpin_fam"/>
</dbReference>
<organism evidence="4 5">
    <name type="scientific">Stephania japonica</name>
    <dbReference type="NCBI Taxonomy" id="461633"/>
    <lineage>
        <taxon>Eukaryota</taxon>
        <taxon>Viridiplantae</taxon>
        <taxon>Streptophyta</taxon>
        <taxon>Embryophyta</taxon>
        <taxon>Tracheophyta</taxon>
        <taxon>Spermatophyta</taxon>
        <taxon>Magnoliopsida</taxon>
        <taxon>Ranunculales</taxon>
        <taxon>Menispermaceae</taxon>
        <taxon>Menispermoideae</taxon>
        <taxon>Cissampelideae</taxon>
        <taxon>Stephania</taxon>
    </lineage>
</organism>
<dbReference type="Proteomes" id="UP001417504">
    <property type="component" value="Unassembled WGS sequence"/>
</dbReference>
<reference evidence="4 5" key="1">
    <citation type="submission" date="2024-01" db="EMBL/GenBank/DDBJ databases">
        <title>Genome assemblies of Stephania.</title>
        <authorList>
            <person name="Yang L."/>
        </authorList>
    </citation>
    <scope>NUCLEOTIDE SEQUENCE [LARGE SCALE GENOMIC DNA]</scope>
    <source>
        <strain evidence="4">QJT</strain>
        <tissue evidence="4">Leaf</tissue>
    </source>
</reference>
<gene>
    <name evidence="4" type="ORF">Sjap_019997</name>
</gene>
<dbReference type="InterPro" id="IPR036186">
    <property type="entry name" value="Serpin_sf"/>
</dbReference>
<dbReference type="EMBL" id="JBBNAE010000008">
    <property type="protein sequence ID" value="KAK9102743.1"/>
    <property type="molecule type" value="Genomic_DNA"/>
</dbReference>
<dbReference type="Gene3D" id="2.30.39.10">
    <property type="entry name" value="Alpha-1-antitrypsin, domain 1"/>
    <property type="match status" value="1"/>
</dbReference>
<comment type="similarity">
    <text evidence="1 2">Belongs to the serpin family.</text>
</comment>
<dbReference type="PANTHER" id="PTHR11461:SF203">
    <property type="entry name" value="SERPIN-Z12-RELATED"/>
    <property type="match status" value="1"/>
</dbReference>
<evidence type="ECO:0000256" key="1">
    <source>
        <dbReference type="ARBA" id="ARBA00009500"/>
    </source>
</evidence>
<dbReference type="InterPro" id="IPR042185">
    <property type="entry name" value="Serpin_sf_2"/>
</dbReference>
<dbReference type="InterPro" id="IPR023796">
    <property type="entry name" value="Serpin_dom"/>
</dbReference>
<dbReference type="CDD" id="cd02043">
    <property type="entry name" value="serpinP_plants"/>
    <property type="match status" value="1"/>
</dbReference>
<evidence type="ECO:0000259" key="3">
    <source>
        <dbReference type="SMART" id="SM00093"/>
    </source>
</evidence>
<name>A0AAP0F7A3_9MAGN</name>
<sequence length="392" mass="43579">MNLSFKRSKMGSSCLKLGELAWSTHANGSSNFVFAPFSIHASLSLLTSGSAGETQCQLLSFPNHNTLAELNASTFQLLDSLKTILENDRDISLCSTNGVWVDWRLPLKHSFKRIANSIYKAEAQAVDFQTKASEAREEINEWIKKETNGLIVTLIPEGAIHDKTALVLANSLYFKGAWTNKFDKSKTKLTEFHLLDGSSVQVPMMTTKEDQYIRAFEDFKVLELPYGPKQMYEKPRFAMSIFLPSNANGLPDLVAKVGSDPNFLEKHLPYRQVEVGRFGVPKFKVSFEFEASDVFKELGLVLPFDKRAEFTEMFESEGTSVWVSGVHHSAVVEVDEEGTEATAASAIVAELQCYTPPTNFVADHPFIFMIRDGVSGAIMFMGCVLNPLLGSE</sequence>
<dbReference type="SMART" id="SM00093">
    <property type="entry name" value="SERPIN"/>
    <property type="match status" value="1"/>
</dbReference>
<dbReference type="PANTHER" id="PTHR11461">
    <property type="entry name" value="SERINE PROTEASE INHIBITOR, SERPIN"/>
    <property type="match status" value="1"/>
</dbReference>
<dbReference type="Gene3D" id="3.30.497.10">
    <property type="entry name" value="Antithrombin, subunit I, domain 2"/>
    <property type="match status" value="1"/>
</dbReference>
<dbReference type="InterPro" id="IPR042178">
    <property type="entry name" value="Serpin_sf_1"/>
</dbReference>
<dbReference type="GO" id="GO:0005615">
    <property type="term" value="C:extracellular space"/>
    <property type="evidence" value="ECO:0007669"/>
    <property type="project" value="InterPro"/>
</dbReference>
<dbReference type="AlphaFoldDB" id="A0AAP0F7A3"/>
<dbReference type="GO" id="GO:0004867">
    <property type="term" value="F:serine-type endopeptidase inhibitor activity"/>
    <property type="evidence" value="ECO:0007669"/>
    <property type="project" value="InterPro"/>
</dbReference>
<evidence type="ECO:0000313" key="4">
    <source>
        <dbReference type="EMBL" id="KAK9102743.1"/>
    </source>
</evidence>
<evidence type="ECO:0000313" key="5">
    <source>
        <dbReference type="Proteomes" id="UP001417504"/>
    </source>
</evidence>
<dbReference type="SUPFAM" id="SSF56574">
    <property type="entry name" value="Serpins"/>
    <property type="match status" value="1"/>
</dbReference>
<dbReference type="Pfam" id="PF00079">
    <property type="entry name" value="Serpin"/>
    <property type="match status" value="1"/>
</dbReference>
<proteinExistence type="inferred from homology"/>
<accession>A0AAP0F7A3</accession>
<evidence type="ECO:0000256" key="2">
    <source>
        <dbReference type="RuleBase" id="RU000411"/>
    </source>
</evidence>
<dbReference type="InterPro" id="IPR023795">
    <property type="entry name" value="Serpin_CS"/>
</dbReference>